<feature type="domain" description="Glucosyltransferase 3-like C-terminal" evidence="3">
    <location>
        <begin position="196"/>
        <end position="356"/>
    </location>
</feature>
<evidence type="ECO:0000313" key="6">
    <source>
        <dbReference type="Proteomes" id="UP000051576"/>
    </source>
</evidence>
<evidence type="ECO:0000313" key="4">
    <source>
        <dbReference type="EMBL" id="AJA34457.1"/>
    </source>
</evidence>
<dbReference type="OrthoDB" id="9790931at2"/>
<dbReference type="GO" id="GO:0016740">
    <property type="term" value="F:transferase activity"/>
    <property type="evidence" value="ECO:0007669"/>
    <property type="project" value="UniProtKB-KW"/>
</dbReference>
<dbReference type="SUPFAM" id="SSF53756">
    <property type="entry name" value="UDP-Glycosyltransferase/glycogen phosphorylase"/>
    <property type="match status" value="1"/>
</dbReference>
<reference evidence="4" key="1">
    <citation type="journal article" date="2014" name="Appl. Environ. Microbiol.">
        <title>Detection and genomic characterization of motility in Lactobacillus curvatus: confirmation of motility in a species outside the Lactobacillus salivarius clade.</title>
        <authorList>
            <person name="Cousin F.J."/>
            <person name="Lynch S.M."/>
            <person name="Harris H.M."/>
            <person name="McCann A."/>
            <person name="Lynch D.B."/>
            <person name="Neville B.A."/>
            <person name="Irisawa T."/>
            <person name="Okada S."/>
            <person name="Endo A."/>
            <person name="O'Toole P.W."/>
        </authorList>
    </citation>
    <scope>NUCLEOTIDE SEQUENCE</scope>
    <source>
        <strain evidence="4">DSM 20605</strain>
    </source>
</reference>
<dbReference type="PATRIC" id="fig|1133569.4.peg.1859"/>
<evidence type="ECO:0000259" key="2">
    <source>
        <dbReference type="Pfam" id="PF26334"/>
    </source>
</evidence>
<dbReference type="Proteomes" id="UP000051576">
    <property type="component" value="Unassembled WGS sequence"/>
</dbReference>
<dbReference type="EMBL" id="AYYX01000058">
    <property type="protein sequence ID" value="KRM86265.1"/>
    <property type="molecule type" value="Genomic_DNA"/>
</dbReference>
<organism evidence="4">
    <name type="scientific">Liquorilactobacillus vini DSM 20605</name>
    <dbReference type="NCBI Taxonomy" id="1133569"/>
    <lineage>
        <taxon>Bacteria</taxon>
        <taxon>Bacillati</taxon>
        <taxon>Bacillota</taxon>
        <taxon>Bacilli</taxon>
        <taxon>Lactobacillales</taxon>
        <taxon>Lactobacillaceae</taxon>
        <taxon>Liquorilactobacillus</taxon>
    </lineage>
</organism>
<keyword evidence="1 5" id="KW-0808">Transferase</keyword>
<name>A0A0A7RGS5_9LACO</name>
<proteinExistence type="predicted"/>
<dbReference type="InterPro" id="IPR058592">
    <property type="entry name" value="Gtf3_C"/>
</dbReference>
<reference evidence="5 6" key="2">
    <citation type="journal article" date="2015" name="Genome Announc.">
        <title>Expanding the biotechnology potential of lactobacilli through comparative genomics of 213 strains and associated genera.</title>
        <authorList>
            <person name="Sun Z."/>
            <person name="Harris H.M."/>
            <person name="McCann A."/>
            <person name="Guo C."/>
            <person name="Argimon S."/>
            <person name="Zhang W."/>
            <person name="Yang X."/>
            <person name="Jeffery I.B."/>
            <person name="Cooney J.C."/>
            <person name="Kagawa T.F."/>
            <person name="Liu W."/>
            <person name="Song Y."/>
            <person name="Salvetti E."/>
            <person name="Wrobel A."/>
            <person name="Rasinkangas P."/>
            <person name="Parkhill J."/>
            <person name="Rea M.C."/>
            <person name="O'Sullivan O."/>
            <person name="Ritari J."/>
            <person name="Douillard F.P."/>
            <person name="Paul Ross R."/>
            <person name="Yang R."/>
            <person name="Briner A.E."/>
            <person name="Felis G.E."/>
            <person name="de Vos W.M."/>
            <person name="Barrangou R."/>
            <person name="Klaenhammer T.R."/>
            <person name="Caufield P.W."/>
            <person name="Cui Y."/>
            <person name="Zhang H."/>
            <person name="O'Toole P.W."/>
        </authorList>
    </citation>
    <scope>NUCLEOTIDE SEQUENCE [LARGE SCALE GENOMIC DNA]</scope>
    <source>
        <strain evidence="5 6">DSM 20605</strain>
    </source>
</reference>
<dbReference type="Pfam" id="PF26334">
    <property type="entry name" value="Gtf3_N"/>
    <property type="match status" value="1"/>
</dbReference>
<dbReference type="Gene3D" id="3.40.50.2000">
    <property type="entry name" value="Glycogen Phosphorylase B"/>
    <property type="match status" value="2"/>
</dbReference>
<dbReference type="InterPro" id="IPR058591">
    <property type="entry name" value="Gtf3_N"/>
</dbReference>
<feature type="domain" description="Glucosyltransferase 3-like N-terminal" evidence="2">
    <location>
        <begin position="13"/>
        <end position="173"/>
    </location>
</feature>
<sequence>MNYYIEEQFYSKSRTFKSAASKARTDIESIFSSLKYQPIKIEIIPRKGNMDYVSTNLKNHFQVMLLWNAAIQNVKQGDRLFIQIPLQQHSIFLSAVLKRLIKKGVEVITVIHDLESVRVVKRADISAVKAYILKKEEKFFLKWSSKLIVHNDSMKKDLIKKGVSATKLISLQIFDYLMPDYDTQIMDKKFDRSQPIIIAGTLRPHKADYVYHLPAILNFNLYGVGYIKNDLPNIRYKGVFNPNELPYHLQGSFGLVWDGNSTQTCSGIYGDYLRINSPHKLSLYLAAGIPVIVWKEAAVANFVMVNNCGLVVKSLLEIKSKIDAMSDEEYSGMKKNARNVGKLLRSGLVLKELLNQLG</sequence>
<dbReference type="STRING" id="1133569.FD21_GL001715"/>
<evidence type="ECO:0000259" key="3">
    <source>
        <dbReference type="Pfam" id="PF26337"/>
    </source>
</evidence>
<accession>A0A0A7RGS5</accession>
<gene>
    <name evidence="5" type="ORF">FD21_GL001715</name>
</gene>
<dbReference type="eggNOG" id="COG0438">
    <property type="taxonomic scope" value="Bacteria"/>
</dbReference>
<dbReference type="PIRSF" id="PIRSF007023">
    <property type="entry name" value="UDP-Galf_transf"/>
    <property type="match status" value="1"/>
</dbReference>
<dbReference type="EMBL" id="KM886873">
    <property type="protein sequence ID" value="AJA34457.1"/>
    <property type="molecule type" value="Genomic_DNA"/>
</dbReference>
<keyword evidence="6" id="KW-1185">Reference proteome</keyword>
<dbReference type="Pfam" id="PF26337">
    <property type="entry name" value="Gtf3_C"/>
    <property type="match status" value="1"/>
</dbReference>
<evidence type="ECO:0000313" key="5">
    <source>
        <dbReference type="EMBL" id="KRM86265.1"/>
    </source>
</evidence>
<protein>
    <submittedName>
        <fullName evidence="5">Glycosyl transferase</fullName>
    </submittedName>
</protein>
<dbReference type="AlphaFoldDB" id="A0A0A7RGS5"/>
<evidence type="ECO:0000256" key="1">
    <source>
        <dbReference type="ARBA" id="ARBA00022679"/>
    </source>
</evidence>
<dbReference type="RefSeq" id="WP_010580508.1">
    <property type="nucleotide sequence ID" value="NZ_AHYZ01000084.1"/>
</dbReference>